<gene>
    <name evidence="2" type="ORF">I0K15_11945</name>
</gene>
<feature type="signal peptide" evidence="1">
    <location>
        <begin position="1"/>
        <end position="19"/>
    </location>
</feature>
<sequence length="233" mass="25458">MLRPLLTALCLTAPTLAAAGERFTHTYEMRVGGLRLASAAVAGVAEGNRYAVNANLAASGIVDVFTDGSFEAEVRGTWDGNGTFTPERFSQTGNWRGEERRLDLTYAAGTPVSAVYTPERDPDDDPIPTLSKQTGTIDFLTAVMTLTYPGTMEEICSRAFDAFTFTKRTRIEMSQGPGESCVATYRNIDPETMRAKDPDTYTVELRPMEGNIYEVSRLVGPTDFGRAIISRTN</sequence>
<evidence type="ECO:0000313" key="3">
    <source>
        <dbReference type="Proteomes" id="UP000594800"/>
    </source>
</evidence>
<reference evidence="2 3" key="1">
    <citation type="submission" date="2020-11" db="EMBL/GenBank/DDBJ databases">
        <title>Description of Pontivivens ytuae sp. nov. isolated from deep sea sediment of Mariana Trench.</title>
        <authorList>
            <person name="Wang Z."/>
            <person name="Sun Q.-L."/>
            <person name="Xu X.-D."/>
            <person name="Tang Y.-Z."/>
            <person name="Zhang J."/>
        </authorList>
    </citation>
    <scope>NUCLEOTIDE SEQUENCE [LARGE SCALE GENOMIC DNA]</scope>
    <source>
        <strain evidence="2 3">MT2928</strain>
    </source>
</reference>
<keyword evidence="3" id="KW-1185">Reference proteome</keyword>
<dbReference type="Proteomes" id="UP000594800">
    <property type="component" value="Chromosome"/>
</dbReference>
<dbReference type="AlphaFoldDB" id="A0A7S9QBZ3"/>
<proteinExistence type="predicted"/>
<protein>
    <submittedName>
        <fullName evidence="2">DUF3108 domain-containing protein</fullName>
    </submittedName>
</protein>
<organism evidence="2 3">
    <name type="scientific">Pontivivens ytuae</name>
    <dbReference type="NCBI Taxonomy" id="2789856"/>
    <lineage>
        <taxon>Bacteria</taxon>
        <taxon>Pseudomonadati</taxon>
        <taxon>Pseudomonadota</taxon>
        <taxon>Alphaproteobacteria</taxon>
        <taxon>Rhodobacterales</taxon>
        <taxon>Paracoccaceae</taxon>
        <taxon>Pontivivens</taxon>
    </lineage>
</organism>
<name>A0A7S9QBZ3_9RHOB</name>
<dbReference type="KEGG" id="poz:I0K15_11945"/>
<keyword evidence="1" id="KW-0732">Signal</keyword>
<evidence type="ECO:0000313" key="2">
    <source>
        <dbReference type="EMBL" id="QPH52536.1"/>
    </source>
</evidence>
<dbReference type="RefSeq" id="WP_196101747.1">
    <property type="nucleotide sequence ID" value="NZ_CP064942.1"/>
</dbReference>
<dbReference type="Pfam" id="PF11306">
    <property type="entry name" value="DUF3108"/>
    <property type="match status" value="1"/>
</dbReference>
<feature type="chain" id="PRO_5032689141" evidence="1">
    <location>
        <begin position="20"/>
        <end position="233"/>
    </location>
</feature>
<evidence type="ECO:0000256" key="1">
    <source>
        <dbReference type="SAM" id="SignalP"/>
    </source>
</evidence>
<dbReference type="InterPro" id="IPR021457">
    <property type="entry name" value="DUF3108"/>
</dbReference>
<accession>A0A7S9QBZ3</accession>
<dbReference type="EMBL" id="CP064942">
    <property type="protein sequence ID" value="QPH52536.1"/>
    <property type="molecule type" value="Genomic_DNA"/>
</dbReference>